<evidence type="ECO:0000256" key="1">
    <source>
        <dbReference type="ARBA" id="ARBA00004651"/>
    </source>
</evidence>
<comment type="subcellular location">
    <subcellularLocation>
        <location evidence="1">Cell membrane</location>
        <topology evidence="1">Multi-pass membrane protein</topology>
    </subcellularLocation>
</comment>
<dbReference type="GO" id="GO:0005886">
    <property type="term" value="C:plasma membrane"/>
    <property type="evidence" value="ECO:0007669"/>
    <property type="project" value="UniProtKB-SubCell"/>
</dbReference>
<proteinExistence type="predicted"/>
<dbReference type="AlphaFoldDB" id="A0A6J7KE33"/>
<evidence type="ECO:0000256" key="4">
    <source>
        <dbReference type="ARBA" id="ARBA00022989"/>
    </source>
</evidence>
<organism evidence="8">
    <name type="scientific">freshwater metagenome</name>
    <dbReference type="NCBI Taxonomy" id="449393"/>
    <lineage>
        <taxon>unclassified sequences</taxon>
        <taxon>metagenomes</taxon>
        <taxon>ecological metagenomes</taxon>
    </lineage>
</organism>
<evidence type="ECO:0000256" key="5">
    <source>
        <dbReference type="ARBA" id="ARBA00023136"/>
    </source>
</evidence>
<keyword evidence="2" id="KW-1003">Cell membrane</keyword>
<keyword evidence="4 6" id="KW-1133">Transmembrane helix</keyword>
<evidence type="ECO:0000256" key="6">
    <source>
        <dbReference type="SAM" id="Phobius"/>
    </source>
</evidence>
<reference evidence="8" key="1">
    <citation type="submission" date="2020-05" db="EMBL/GenBank/DDBJ databases">
        <authorList>
            <person name="Chiriac C."/>
            <person name="Salcher M."/>
            <person name="Ghai R."/>
            <person name="Kavagutti S V."/>
        </authorList>
    </citation>
    <scope>NUCLEOTIDE SEQUENCE</scope>
</reference>
<dbReference type="EMBL" id="CAFBNE010000053">
    <property type="protein sequence ID" value="CAB4953825.1"/>
    <property type="molecule type" value="Genomic_DNA"/>
</dbReference>
<keyword evidence="5 6" id="KW-0472">Membrane</keyword>
<accession>A0A6J7KE33</accession>
<feature type="transmembrane region" description="Helical" evidence="6">
    <location>
        <begin position="6"/>
        <end position="30"/>
    </location>
</feature>
<sequence length="124" mass="14299">MNDGNFLWTLLIIFFMVFYFMLLFMVLLDIFRDHKMSGWIKLLWIIALLFFHFITLFIYVIFRGKGMAERQQSAAVENQEARQAYIQSMAGTNPTEQISSAKALLDAGTITQAEFDSLKTKALA</sequence>
<evidence type="ECO:0000256" key="2">
    <source>
        <dbReference type="ARBA" id="ARBA00022475"/>
    </source>
</evidence>
<evidence type="ECO:0000259" key="7">
    <source>
        <dbReference type="Pfam" id="PF13396"/>
    </source>
</evidence>
<keyword evidence="3 6" id="KW-0812">Transmembrane</keyword>
<feature type="transmembrane region" description="Helical" evidence="6">
    <location>
        <begin position="42"/>
        <end position="62"/>
    </location>
</feature>
<protein>
    <submittedName>
        <fullName evidence="8">Unannotated protein</fullName>
    </submittedName>
</protein>
<dbReference type="InterPro" id="IPR027379">
    <property type="entry name" value="CLS_N"/>
</dbReference>
<evidence type="ECO:0000256" key="3">
    <source>
        <dbReference type="ARBA" id="ARBA00022692"/>
    </source>
</evidence>
<evidence type="ECO:0000313" key="8">
    <source>
        <dbReference type="EMBL" id="CAB4953825.1"/>
    </source>
</evidence>
<dbReference type="Pfam" id="PF13396">
    <property type="entry name" value="PLDc_N"/>
    <property type="match status" value="1"/>
</dbReference>
<gene>
    <name evidence="8" type="ORF">UFOPK3772_01724</name>
</gene>
<name>A0A6J7KE33_9ZZZZ</name>
<feature type="domain" description="Cardiolipin synthase N-terminal" evidence="7">
    <location>
        <begin position="22"/>
        <end position="63"/>
    </location>
</feature>